<evidence type="ECO:0000313" key="2">
    <source>
        <dbReference type="Proteomes" id="UP001446205"/>
    </source>
</evidence>
<organism evidence="1 2">
    <name type="scientific">Thermithiobacillus plumbiphilus</name>
    <dbReference type="NCBI Taxonomy" id="1729899"/>
    <lineage>
        <taxon>Bacteria</taxon>
        <taxon>Pseudomonadati</taxon>
        <taxon>Pseudomonadota</taxon>
        <taxon>Acidithiobacillia</taxon>
        <taxon>Acidithiobacillales</taxon>
        <taxon>Thermithiobacillaceae</taxon>
        <taxon>Thermithiobacillus</taxon>
    </lineage>
</organism>
<dbReference type="Proteomes" id="UP001446205">
    <property type="component" value="Unassembled WGS sequence"/>
</dbReference>
<comment type="caution">
    <text evidence="1">The sequence shown here is derived from an EMBL/GenBank/DDBJ whole genome shotgun (WGS) entry which is preliminary data.</text>
</comment>
<proteinExistence type="predicted"/>
<sequence length="368" mass="42930">MRGLECELLCHSNSPHLQQVYTGYHLLEKQGYLRLHQRVDKKNIYDDRKPPHLRDARHAHLLVRLGNGIFLFYDTHDSHEIDKGALEQVDFYFKRSFLRGEFEDRRILPLGLNYPVVADGVDMRRLYRTLALESGPGRRMNLLKQILHREHIYLSRTQALPDFRQESRILFMVTSWDPREAPSPEKAAEREDINNMRAQCIRLLKKEFKDRFLGGFQHTEHARKNYPDCLLPDPALFRKKIFMRTMRTYPICVATSGLHASTGWKMAEYVAHSKAILSETLHYRPTGSFGPESHYLNFASAEECITQAVRLFESQPLRNRLMLNNYHYYQNHLRPDSLVLNTLAIALSESVQAEDFSDKSLSQARTSA</sequence>
<keyword evidence="2" id="KW-1185">Reference proteome</keyword>
<accession>A0ABU9D825</accession>
<reference evidence="1 2" key="1">
    <citation type="submission" date="2024-04" db="EMBL/GenBank/DDBJ databases">
        <authorList>
            <person name="Abashina T."/>
            <person name="Shaikin A."/>
        </authorList>
    </citation>
    <scope>NUCLEOTIDE SEQUENCE [LARGE SCALE GENOMIC DNA]</scope>
    <source>
        <strain evidence="1 2">AAFK</strain>
    </source>
</reference>
<name>A0ABU9D825_9PROT</name>
<evidence type="ECO:0000313" key="1">
    <source>
        <dbReference type="EMBL" id="MEK8088878.1"/>
    </source>
</evidence>
<dbReference type="RefSeq" id="WP_341369943.1">
    <property type="nucleotide sequence ID" value="NZ_JBBPCO010000002.1"/>
</dbReference>
<protein>
    <submittedName>
        <fullName evidence="1">Uncharacterized protein</fullName>
    </submittedName>
</protein>
<gene>
    <name evidence="1" type="ORF">WOB96_03785</name>
</gene>
<dbReference type="EMBL" id="JBBPCO010000002">
    <property type="protein sequence ID" value="MEK8088878.1"/>
    <property type="molecule type" value="Genomic_DNA"/>
</dbReference>